<feature type="transmembrane region" description="Helical" evidence="9">
    <location>
        <begin position="51"/>
        <end position="72"/>
    </location>
</feature>
<organism evidence="10 11">
    <name type="scientific">Pyricularia oryzae</name>
    <name type="common">Rice blast fungus</name>
    <name type="synonym">Magnaporthe oryzae</name>
    <dbReference type="NCBI Taxonomy" id="318829"/>
    <lineage>
        <taxon>Eukaryota</taxon>
        <taxon>Fungi</taxon>
        <taxon>Dikarya</taxon>
        <taxon>Ascomycota</taxon>
        <taxon>Pezizomycotina</taxon>
        <taxon>Sordariomycetes</taxon>
        <taxon>Sordariomycetidae</taxon>
        <taxon>Magnaporthales</taxon>
        <taxon>Pyriculariaceae</taxon>
        <taxon>Pyricularia</taxon>
    </lineage>
</organism>
<dbReference type="EMBL" id="CP034204">
    <property type="protein sequence ID" value="QBZ54543.1"/>
    <property type="molecule type" value="Genomic_DNA"/>
</dbReference>
<gene>
    <name evidence="10" type="ORF">PoMZ_10243</name>
</gene>
<evidence type="ECO:0000313" key="10">
    <source>
        <dbReference type="EMBL" id="QBZ54543.1"/>
    </source>
</evidence>
<proteinExistence type="inferred from homology"/>
<evidence type="ECO:0000256" key="1">
    <source>
        <dbReference type="ARBA" id="ARBA00004167"/>
    </source>
</evidence>
<keyword evidence="3 9" id="KW-1133">Transmembrane helix</keyword>
<reference evidence="10 11" key="1">
    <citation type="journal article" date="2019" name="Mol. Biol. Evol.">
        <title>Blast fungal genomes show frequent chromosomal changes, gene gains and losses, and effector gene turnover.</title>
        <authorList>
            <person name="Gomez Luciano L.B."/>
            <person name="Jason Tsai I."/>
            <person name="Chuma I."/>
            <person name="Tosa Y."/>
            <person name="Chen Y.H."/>
            <person name="Li J.Y."/>
            <person name="Li M.Y."/>
            <person name="Jade Lu M.Y."/>
            <person name="Nakayashiki H."/>
            <person name="Li W.H."/>
        </authorList>
    </citation>
    <scope>NUCLEOTIDE SEQUENCE [LARGE SCALE GENOMIC DNA]</scope>
    <source>
        <strain evidence="10">MZ5-1-6</strain>
    </source>
</reference>
<dbReference type="Pfam" id="PF11807">
    <property type="entry name" value="UstYa"/>
    <property type="match status" value="1"/>
</dbReference>
<accession>A0A4P7MX73</accession>
<dbReference type="AlphaFoldDB" id="A0A4P7MX73"/>
<dbReference type="Proteomes" id="UP000294847">
    <property type="component" value="Chromosome 1"/>
</dbReference>
<evidence type="ECO:0000256" key="2">
    <source>
        <dbReference type="ARBA" id="ARBA00022692"/>
    </source>
</evidence>
<dbReference type="InterPro" id="IPR021765">
    <property type="entry name" value="UstYa-like"/>
</dbReference>
<keyword evidence="5 9" id="KW-0472">Membrane</keyword>
<name>A0A4P7MX73_PYROR</name>
<keyword evidence="4" id="KW-0843">Virulence</keyword>
<sequence>METPKSPRKEVYRPLTGHSDDRRFSVEDELFDYQNHSDSQPQRRYHHHRNYILWALYMASNVISFVVGGYFGTKMHDSSLNRECSVHTSAYSPLMKDVDIKYAYTSFNGSFLKETVYRRDASPEVDAAWEALGVDSQSPDRPGVIPLQDGPASGLEERHVQRSEKYGAGYFVNVEGMHHLHCLNLVRKSLYFNYAYYKDLGMHAFKNDDHILKLHTTHCLDTIRQVLMCNVDTGLLGQVWYDPQKPAAFPDFNTQHKCKNFDAVRQWAETLQAPPADQIPMDYLKPADPRYILPSTP</sequence>
<evidence type="ECO:0000256" key="5">
    <source>
        <dbReference type="ARBA" id="ARBA00023136"/>
    </source>
</evidence>
<evidence type="ECO:0000256" key="6">
    <source>
        <dbReference type="ARBA" id="ARBA00023180"/>
    </source>
</evidence>
<evidence type="ECO:0000313" key="11">
    <source>
        <dbReference type="Proteomes" id="UP000294847"/>
    </source>
</evidence>
<comment type="subcellular location">
    <subcellularLocation>
        <location evidence="1">Membrane</location>
        <topology evidence="1">Single-pass membrane protein</topology>
    </subcellularLocation>
</comment>
<keyword evidence="2 9" id="KW-0812">Transmembrane</keyword>
<comment type="similarity">
    <text evidence="7">Belongs to the ustYa family.</text>
</comment>
<dbReference type="PANTHER" id="PTHR33365:SF13">
    <property type="entry name" value="TAT PATHWAY SIGNAL SEQUENCE"/>
    <property type="match status" value="1"/>
</dbReference>
<evidence type="ECO:0000256" key="3">
    <source>
        <dbReference type="ARBA" id="ARBA00022989"/>
    </source>
</evidence>
<feature type="region of interest" description="Disordered" evidence="8">
    <location>
        <begin position="1"/>
        <end position="20"/>
    </location>
</feature>
<evidence type="ECO:0000256" key="9">
    <source>
        <dbReference type="SAM" id="Phobius"/>
    </source>
</evidence>
<evidence type="ECO:0000256" key="8">
    <source>
        <dbReference type="SAM" id="MobiDB-lite"/>
    </source>
</evidence>
<evidence type="ECO:0000256" key="7">
    <source>
        <dbReference type="ARBA" id="ARBA00035112"/>
    </source>
</evidence>
<evidence type="ECO:0008006" key="12">
    <source>
        <dbReference type="Google" id="ProtNLM"/>
    </source>
</evidence>
<dbReference type="PANTHER" id="PTHR33365">
    <property type="entry name" value="YALI0B05434P"/>
    <property type="match status" value="1"/>
</dbReference>
<protein>
    <recommendedName>
        <fullName evidence="12">Tat pathway signal sequence</fullName>
    </recommendedName>
</protein>
<dbReference type="GO" id="GO:0016020">
    <property type="term" value="C:membrane"/>
    <property type="evidence" value="ECO:0007669"/>
    <property type="project" value="UniProtKB-SubCell"/>
</dbReference>
<keyword evidence="6" id="KW-0325">Glycoprotein</keyword>
<evidence type="ECO:0000256" key="4">
    <source>
        <dbReference type="ARBA" id="ARBA00023026"/>
    </source>
</evidence>
<dbReference type="GO" id="GO:0043386">
    <property type="term" value="P:mycotoxin biosynthetic process"/>
    <property type="evidence" value="ECO:0007669"/>
    <property type="project" value="InterPro"/>
</dbReference>